<evidence type="ECO:0000256" key="1">
    <source>
        <dbReference type="ARBA" id="ARBA00004141"/>
    </source>
</evidence>
<keyword evidence="14" id="KW-1185">Reference proteome</keyword>
<dbReference type="CDD" id="cd15239">
    <property type="entry name" value="7tm_YRO2_fungal-like"/>
    <property type="match status" value="1"/>
</dbReference>
<evidence type="ECO:0000313" key="14">
    <source>
        <dbReference type="Proteomes" id="UP000076842"/>
    </source>
</evidence>
<evidence type="ECO:0000256" key="9">
    <source>
        <dbReference type="ARBA" id="ARBA00023136"/>
    </source>
</evidence>
<keyword evidence="6" id="KW-0681">Retinal protein</keyword>
<dbReference type="GO" id="GO:0007602">
    <property type="term" value="P:phototransduction"/>
    <property type="evidence" value="ECO:0007669"/>
    <property type="project" value="UniProtKB-KW"/>
</dbReference>
<dbReference type="InterPro" id="IPR043476">
    <property type="entry name" value="Yro2-like_7TM"/>
</dbReference>
<accession>A0A165JJQ4</accession>
<evidence type="ECO:0000256" key="11">
    <source>
        <dbReference type="SAM" id="MobiDB-lite"/>
    </source>
</evidence>
<proteinExistence type="inferred from homology"/>
<feature type="transmembrane region" description="Helical" evidence="12">
    <location>
        <begin position="99"/>
        <end position="121"/>
    </location>
</feature>
<feature type="transmembrane region" description="Helical" evidence="12">
    <location>
        <begin position="26"/>
        <end position="45"/>
    </location>
</feature>
<evidence type="ECO:0000256" key="4">
    <source>
        <dbReference type="ARBA" id="ARBA00022606"/>
    </source>
</evidence>
<feature type="transmembrane region" description="Helical" evidence="12">
    <location>
        <begin position="57"/>
        <end position="79"/>
    </location>
</feature>
<dbReference type="GO" id="GO:0009881">
    <property type="term" value="F:photoreceptor activity"/>
    <property type="evidence" value="ECO:0007669"/>
    <property type="project" value="UniProtKB-KW"/>
</dbReference>
<evidence type="ECO:0000256" key="6">
    <source>
        <dbReference type="ARBA" id="ARBA00022925"/>
    </source>
</evidence>
<evidence type="ECO:0000256" key="7">
    <source>
        <dbReference type="ARBA" id="ARBA00022989"/>
    </source>
</evidence>
<dbReference type="FunCoup" id="A0A165JJQ4">
    <property type="interactions" value="91"/>
</dbReference>
<dbReference type="EMBL" id="KV423919">
    <property type="protein sequence ID" value="KZT61929.1"/>
    <property type="molecule type" value="Genomic_DNA"/>
</dbReference>
<dbReference type="Pfam" id="PF01036">
    <property type="entry name" value="Bac_rhodopsin"/>
    <property type="match status" value="1"/>
</dbReference>
<evidence type="ECO:0000256" key="12">
    <source>
        <dbReference type="SAM" id="Phobius"/>
    </source>
</evidence>
<feature type="region of interest" description="Disordered" evidence="11">
    <location>
        <begin position="279"/>
        <end position="303"/>
    </location>
</feature>
<dbReference type="PANTHER" id="PTHR28286">
    <property type="match status" value="1"/>
</dbReference>
<comment type="subcellular location">
    <subcellularLocation>
        <location evidence="1">Membrane</location>
        <topology evidence="1">Multi-pass membrane protein</topology>
    </subcellularLocation>
</comment>
<sequence length="303" mass="32721">MMAGNNALTANPPTSAIDITTHGSDWLWAVFAVMLLSDLIVIVWAYRLPRGHRVFHLLPIVILTTAAIAYFSMAADLGGTPVQAEFFGNRHQNQGATRAIWYVRYIDWVITTPLLLMELLLGTGLPLSDIFVTVFMDIAMIIAGLVGALVPSTYKWGYFAGGMAALFFIWYILLGPARVSAELIGADVRGIYTRSAAFLAFLWLLYPIAWGLSDGGNVIHPDSEMVFYGVLDILAKPVFIFIHILSLRTIDMSRFGLTGVGVGGVSAVQGTRTGGYFNEKPGTNTGAVAPVNRPVDPLPAAAA</sequence>
<organism evidence="13 14">
    <name type="scientific">Calocera cornea HHB12733</name>
    <dbReference type="NCBI Taxonomy" id="1353952"/>
    <lineage>
        <taxon>Eukaryota</taxon>
        <taxon>Fungi</taxon>
        <taxon>Dikarya</taxon>
        <taxon>Basidiomycota</taxon>
        <taxon>Agaricomycotina</taxon>
        <taxon>Dacrymycetes</taxon>
        <taxon>Dacrymycetales</taxon>
        <taxon>Dacrymycetaceae</taxon>
        <taxon>Calocera</taxon>
    </lineage>
</organism>
<keyword evidence="7 12" id="KW-1133">Transmembrane helix</keyword>
<evidence type="ECO:0000256" key="8">
    <source>
        <dbReference type="ARBA" id="ARBA00022991"/>
    </source>
</evidence>
<dbReference type="FunFam" id="1.20.1070.10:FF:000160">
    <property type="entry name" value="Related to Opsin-1"/>
    <property type="match status" value="1"/>
</dbReference>
<dbReference type="SMART" id="SM01021">
    <property type="entry name" value="Bac_rhodopsin"/>
    <property type="match status" value="1"/>
</dbReference>
<evidence type="ECO:0000256" key="3">
    <source>
        <dbReference type="ARBA" id="ARBA00022543"/>
    </source>
</evidence>
<feature type="transmembrane region" description="Helical" evidence="12">
    <location>
        <begin position="156"/>
        <end position="174"/>
    </location>
</feature>
<keyword evidence="8" id="KW-0157">Chromophore</keyword>
<keyword evidence="10 13" id="KW-0675">Receptor</keyword>
<comment type="similarity">
    <text evidence="2">Belongs to the archaeal/bacterial/fungal opsin family.</text>
</comment>
<feature type="transmembrane region" description="Helical" evidence="12">
    <location>
        <begin position="130"/>
        <end position="150"/>
    </location>
</feature>
<dbReference type="InterPro" id="IPR001425">
    <property type="entry name" value="Arc/bac/fun_rhodopsins"/>
</dbReference>
<dbReference type="OrthoDB" id="536545at2759"/>
<keyword evidence="9 12" id="KW-0472">Membrane</keyword>
<dbReference type="Gene3D" id="1.20.1070.10">
    <property type="entry name" value="Rhodopsin 7-helix transmembrane proteins"/>
    <property type="match status" value="1"/>
</dbReference>
<protein>
    <submittedName>
        <fullName evidence="13">Family A G protein-coupled receptor-like protein</fullName>
    </submittedName>
</protein>
<dbReference type="GO" id="GO:0005216">
    <property type="term" value="F:monoatomic ion channel activity"/>
    <property type="evidence" value="ECO:0007669"/>
    <property type="project" value="InterPro"/>
</dbReference>
<dbReference type="Proteomes" id="UP000076842">
    <property type="component" value="Unassembled WGS sequence"/>
</dbReference>
<evidence type="ECO:0000256" key="2">
    <source>
        <dbReference type="ARBA" id="ARBA00008130"/>
    </source>
</evidence>
<dbReference type="GO" id="GO:0005886">
    <property type="term" value="C:plasma membrane"/>
    <property type="evidence" value="ECO:0007669"/>
    <property type="project" value="TreeGrafter"/>
</dbReference>
<feature type="transmembrane region" description="Helical" evidence="12">
    <location>
        <begin position="195"/>
        <end position="213"/>
    </location>
</feature>
<evidence type="ECO:0000256" key="5">
    <source>
        <dbReference type="ARBA" id="ARBA00022692"/>
    </source>
</evidence>
<dbReference type="PROSITE" id="PS00950">
    <property type="entry name" value="BACTERIAL_OPSIN_1"/>
    <property type="match status" value="1"/>
</dbReference>
<dbReference type="PRINTS" id="PR00251">
    <property type="entry name" value="BACTRLOPSIN"/>
</dbReference>
<dbReference type="PANTHER" id="PTHR28286:SF1">
    <property type="entry name" value="30 KDA HEAT SHOCK PROTEIN-RELATED"/>
    <property type="match status" value="1"/>
</dbReference>
<gene>
    <name evidence="13" type="ORF">CALCODRAFT_303043</name>
</gene>
<evidence type="ECO:0000313" key="13">
    <source>
        <dbReference type="EMBL" id="KZT61929.1"/>
    </source>
</evidence>
<keyword evidence="5 12" id="KW-0812">Transmembrane</keyword>
<dbReference type="SUPFAM" id="SSF81321">
    <property type="entry name" value="Family A G protein-coupled receptor-like"/>
    <property type="match status" value="1"/>
</dbReference>
<dbReference type="InterPro" id="IPR018229">
    <property type="entry name" value="Rhodopsin_retinal_BS"/>
</dbReference>
<name>A0A165JJQ4_9BASI</name>
<keyword evidence="4" id="KW-0716">Sensory transduction</keyword>
<dbReference type="GO" id="GO:0005783">
    <property type="term" value="C:endoplasmic reticulum"/>
    <property type="evidence" value="ECO:0007669"/>
    <property type="project" value="TreeGrafter"/>
</dbReference>
<evidence type="ECO:0000256" key="10">
    <source>
        <dbReference type="ARBA" id="ARBA00023170"/>
    </source>
</evidence>
<dbReference type="AlphaFoldDB" id="A0A165JJQ4"/>
<feature type="transmembrane region" description="Helical" evidence="12">
    <location>
        <begin position="225"/>
        <end position="245"/>
    </location>
</feature>
<keyword evidence="3" id="KW-0600">Photoreceptor protein</keyword>
<reference evidence="13 14" key="1">
    <citation type="journal article" date="2016" name="Mol. Biol. Evol.">
        <title>Comparative Genomics of Early-Diverging Mushroom-Forming Fungi Provides Insights into the Origins of Lignocellulose Decay Capabilities.</title>
        <authorList>
            <person name="Nagy L.G."/>
            <person name="Riley R."/>
            <person name="Tritt A."/>
            <person name="Adam C."/>
            <person name="Daum C."/>
            <person name="Floudas D."/>
            <person name="Sun H."/>
            <person name="Yadav J.S."/>
            <person name="Pangilinan J."/>
            <person name="Larsson K.H."/>
            <person name="Matsuura K."/>
            <person name="Barry K."/>
            <person name="Labutti K."/>
            <person name="Kuo R."/>
            <person name="Ohm R.A."/>
            <person name="Bhattacharya S.S."/>
            <person name="Shirouzu T."/>
            <person name="Yoshinaga Y."/>
            <person name="Martin F.M."/>
            <person name="Grigoriev I.V."/>
            <person name="Hibbett D.S."/>
        </authorList>
    </citation>
    <scope>NUCLEOTIDE SEQUENCE [LARGE SCALE GENOMIC DNA]</scope>
    <source>
        <strain evidence="13 14">HHB12733</strain>
    </source>
</reference>
<dbReference type="InParanoid" id="A0A165JJQ4"/>